<accession>A0A381U5H4</accession>
<dbReference type="Pfam" id="PF10276">
    <property type="entry name" value="zf-CHCC"/>
    <property type="match status" value="1"/>
</dbReference>
<evidence type="ECO:0000313" key="2">
    <source>
        <dbReference type="EMBL" id="SVA23284.1"/>
    </source>
</evidence>
<gene>
    <name evidence="2" type="ORF">METZ01_LOCUS76138</name>
</gene>
<dbReference type="AlphaFoldDB" id="A0A381U5H4"/>
<dbReference type="InterPro" id="IPR019401">
    <property type="entry name" value="Znf_CHCC"/>
</dbReference>
<organism evidence="2">
    <name type="scientific">marine metagenome</name>
    <dbReference type="NCBI Taxonomy" id="408172"/>
    <lineage>
        <taxon>unclassified sequences</taxon>
        <taxon>metagenomes</taxon>
        <taxon>ecological metagenomes</taxon>
    </lineage>
</organism>
<proteinExistence type="predicted"/>
<dbReference type="EMBL" id="UINC01005745">
    <property type="protein sequence ID" value="SVA23284.1"/>
    <property type="molecule type" value="Genomic_DNA"/>
</dbReference>
<name>A0A381U5H4_9ZZZZ</name>
<sequence>MATNQKKFVKISKQDLPLACPMPDFDDWDGHPRVFLPVDTESTTCPYCGTVYQLIDFDD</sequence>
<feature type="domain" description="Zinc finger CHCC-type" evidence="1">
    <location>
        <begin position="30"/>
        <end position="52"/>
    </location>
</feature>
<dbReference type="Gene3D" id="2.60.260.40">
    <property type="entry name" value="q5lls5 like domains"/>
    <property type="match status" value="1"/>
</dbReference>
<protein>
    <recommendedName>
        <fullName evidence="1">Zinc finger CHCC-type domain-containing protein</fullName>
    </recommendedName>
</protein>
<evidence type="ECO:0000259" key="1">
    <source>
        <dbReference type="Pfam" id="PF10276"/>
    </source>
</evidence>
<reference evidence="2" key="1">
    <citation type="submission" date="2018-05" db="EMBL/GenBank/DDBJ databases">
        <authorList>
            <person name="Lanie J.A."/>
            <person name="Ng W.-L."/>
            <person name="Kazmierczak K.M."/>
            <person name="Andrzejewski T.M."/>
            <person name="Davidsen T.M."/>
            <person name="Wayne K.J."/>
            <person name="Tettelin H."/>
            <person name="Glass J.I."/>
            <person name="Rusch D."/>
            <person name="Podicherti R."/>
            <person name="Tsui H.-C.T."/>
            <person name="Winkler M.E."/>
        </authorList>
    </citation>
    <scope>NUCLEOTIDE SEQUENCE</scope>
</reference>